<dbReference type="PANTHER" id="PTHR13814:SF10">
    <property type="entry name" value="FETUIN-B"/>
    <property type="match status" value="1"/>
</dbReference>
<evidence type="ECO:0000259" key="9">
    <source>
        <dbReference type="PROSITE" id="PS51530"/>
    </source>
</evidence>
<dbReference type="InterPro" id="IPR000010">
    <property type="entry name" value="Cystatin_dom"/>
</dbReference>
<dbReference type="PROSITE" id="PS01255">
    <property type="entry name" value="FETUIN_2"/>
    <property type="match status" value="1"/>
</dbReference>
<dbReference type="PROSITE" id="PS51530">
    <property type="entry name" value="CYSTATIN_FETUIN_B"/>
    <property type="match status" value="2"/>
</dbReference>
<evidence type="ECO:0000256" key="1">
    <source>
        <dbReference type="ARBA" id="ARBA00004613"/>
    </source>
</evidence>
<sequence>MALLRLLVFCTLAACCVARSPPAPPLPPLPPALLLDPLSCNDSQVLAVAGFALQNINRDQKDGYMLSLSRVHDAWEHYQASDSLWGSIWSRAETSQGWQVRATCQQEDMGSLFYLTLDVLETGCHVLSKKAQKDCGPRTLHESVYGQCKAMFHINRPRRVLYLLAYNCTLRPVSQRKIQSMCPDCPFPVDLSAPSVLEAATESLAKFNRENPSKQYSLVKVTRATTQWVVGPAYSVDFLIKESPCTESQASCSLQSSDSAPVGFCHGSMVQGSVQVPALIRKKSVSVTCEFFESQAQVPGDDNTAATQESKKLPTADEAPQKNTAPTNSPSKTAPRGSVQHLPDLDVEKPEDSKEKSPVEAFPVQLDLTTNPQGDTLDVSFLYLGPEEKKLVVLPFPGTERRSTECPGPAEGTNPLILPP</sequence>
<name>A0A061I2I4_CRIGR</name>
<dbReference type="GO" id="GO:0005615">
    <property type="term" value="C:extracellular space"/>
    <property type="evidence" value="ECO:0007669"/>
    <property type="project" value="InterPro"/>
</dbReference>
<feature type="domain" description="Cystatin fetuin-B-type" evidence="9">
    <location>
        <begin position="180"/>
        <end position="290"/>
    </location>
</feature>
<evidence type="ECO:0000313" key="10">
    <source>
        <dbReference type="EMBL" id="ERE75404.1"/>
    </source>
</evidence>
<feature type="signal peptide" evidence="8">
    <location>
        <begin position="1"/>
        <end position="18"/>
    </location>
</feature>
<feature type="region of interest" description="Disordered" evidence="7">
    <location>
        <begin position="399"/>
        <end position="420"/>
    </location>
</feature>
<feature type="domain" description="Cystatin fetuin-B-type" evidence="9">
    <location>
        <begin position="29"/>
        <end position="169"/>
    </location>
</feature>
<dbReference type="PANTHER" id="PTHR13814">
    <property type="entry name" value="FETUIN"/>
    <property type="match status" value="1"/>
</dbReference>
<keyword evidence="5" id="KW-1015">Disulfide bond</keyword>
<comment type="subcellular location">
    <subcellularLocation>
        <location evidence="1">Secreted</location>
    </subcellularLocation>
</comment>
<gene>
    <name evidence="10" type="ORF">H671_4g12666</name>
</gene>
<dbReference type="SUPFAM" id="SSF54403">
    <property type="entry name" value="Cystatin/monellin"/>
    <property type="match status" value="2"/>
</dbReference>
<dbReference type="CDD" id="cd00042">
    <property type="entry name" value="CY"/>
    <property type="match status" value="1"/>
</dbReference>
<proteinExistence type="predicted"/>
<feature type="compositionally biased region" description="Basic and acidic residues" evidence="7">
    <location>
        <begin position="343"/>
        <end position="358"/>
    </location>
</feature>
<evidence type="ECO:0000256" key="2">
    <source>
        <dbReference type="ARBA" id="ARBA00022525"/>
    </source>
</evidence>
<keyword evidence="3 8" id="KW-0732">Signal</keyword>
<evidence type="ECO:0000256" key="5">
    <source>
        <dbReference type="ARBA" id="ARBA00023157"/>
    </source>
</evidence>
<dbReference type="SMART" id="SM00043">
    <property type="entry name" value="CY"/>
    <property type="match status" value="1"/>
</dbReference>
<dbReference type="Pfam" id="PF00031">
    <property type="entry name" value="Cystatin"/>
    <property type="match status" value="1"/>
</dbReference>
<dbReference type="GO" id="GO:0007339">
    <property type="term" value="P:binding of sperm to zona pellucida"/>
    <property type="evidence" value="ECO:0007669"/>
    <property type="project" value="TreeGrafter"/>
</dbReference>
<reference evidence="11" key="1">
    <citation type="journal article" date="2013" name="Nat. Biotechnol.">
        <title>Chinese hamster genome sequenced from sorted chromosomes.</title>
        <authorList>
            <person name="Brinkrolf K."/>
            <person name="Rupp O."/>
            <person name="Laux H."/>
            <person name="Kollin F."/>
            <person name="Ernst W."/>
            <person name="Linke B."/>
            <person name="Kofler R."/>
            <person name="Romand S."/>
            <person name="Hesse F."/>
            <person name="Budach W.E."/>
            <person name="Galosy S."/>
            <person name="Muller D."/>
            <person name="Noll T."/>
            <person name="Wienberg J."/>
            <person name="Jostock T."/>
            <person name="Leonard M."/>
            <person name="Grillari J."/>
            <person name="Tauch A."/>
            <person name="Goesmann A."/>
            <person name="Helk B."/>
            <person name="Mott J.E."/>
            <person name="Puhler A."/>
            <person name="Borth N."/>
        </authorList>
    </citation>
    <scope>NUCLEOTIDE SEQUENCE [LARGE SCALE GENOMIC DNA]</scope>
    <source>
        <strain evidence="11">17A/GY</strain>
    </source>
</reference>
<protein>
    <submittedName>
        <fullName evidence="10">Fetuin-B-like protein</fullName>
    </submittedName>
</protein>
<feature type="region of interest" description="Disordered" evidence="7">
    <location>
        <begin position="297"/>
        <end position="360"/>
    </location>
</feature>
<dbReference type="InterPro" id="IPR025764">
    <property type="entry name" value="Cystatin_Fetuin_B"/>
</dbReference>
<dbReference type="GO" id="GO:0004869">
    <property type="term" value="F:cysteine-type endopeptidase inhibitor activity"/>
    <property type="evidence" value="ECO:0007669"/>
    <property type="project" value="InterPro"/>
</dbReference>
<evidence type="ECO:0000256" key="3">
    <source>
        <dbReference type="ARBA" id="ARBA00022729"/>
    </source>
</evidence>
<dbReference type="InterPro" id="IPR050735">
    <property type="entry name" value="Kininogen_Fetuin_HRG"/>
</dbReference>
<dbReference type="GO" id="GO:0008191">
    <property type="term" value="F:metalloendopeptidase inhibitor activity"/>
    <property type="evidence" value="ECO:0007669"/>
    <property type="project" value="TreeGrafter"/>
</dbReference>
<evidence type="ECO:0000256" key="4">
    <source>
        <dbReference type="ARBA" id="ARBA00022737"/>
    </source>
</evidence>
<keyword evidence="6" id="KW-0325">Glycoprotein</keyword>
<keyword evidence="4" id="KW-0677">Repeat</keyword>
<dbReference type="Gene3D" id="3.10.450.10">
    <property type="match status" value="2"/>
</dbReference>
<feature type="compositionally biased region" description="Polar residues" evidence="7">
    <location>
        <begin position="321"/>
        <end position="332"/>
    </location>
</feature>
<dbReference type="InterPro" id="IPR046350">
    <property type="entry name" value="Cystatin_sf"/>
</dbReference>
<evidence type="ECO:0000313" key="11">
    <source>
        <dbReference type="Proteomes" id="UP000030759"/>
    </source>
</evidence>
<dbReference type="InterPro" id="IPR001363">
    <property type="entry name" value="Prot_inh_fetuin_CS"/>
</dbReference>
<evidence type="ECO:0000256" key="8">
    <source>
        <dbReference type="SAM" id="SignalP"/>
    </source>
</evidence>
<organism evidence="10 11">
    <name type="scientific">Cricetulus griseus</name>
    <name type="common">Chinese hamster</name>
    <name type="synonym">Cricetulus barabensis griseus</name>
    <dbReference type="NCBI Taxonomy" id="10029"/>
    <lineage>
        <taxon>Eukaryota</taxon>
        <taxon>Metazoa</taxon>
        <taxon>Chordata</taxon>
        <taxon>Craniata</taxon>
        <taxon>Vertebrata</taxon>
        <taxon>Euteleostomi</taxon>
        <taxon>Mammalia</taxon>
        <taxon>Eutheria</taxon>
        <taxon>Euarchontoglires</taxon>
        <taxon>Glires</taxon>
        <taxon>Rodentia</taxon>
        <taxon>Myomorpha</taxon>
        <taxon>Muroidea</taxon>
        <taxon>Cricetidae</taxon>
        <taxon>Cricetinae</taxon>
        <taxon>Cricetulus</taxon>
    </lineage>
</organism>
<dbReference type="AlphaFoldDB" id="A0A061I2I4"/>
<accession>A0A061I2I4</accession>
<keyword evidence="2" id="KW-0964">Secreted</keyword>
<evidence type="ECO:0000256" key="7">
    <source>
        <dbReference type="SAM" id="MobiDB-lite"/>
    </source>
</evidence>
<evidence type="ECO:0000256" key="6">
    <source>
        <dbReference type="ARBA" id="ARBA00023180"/>
    </source>
</evidence>
<feature type="chain" id="PRO_5001603942" evidence="8">
    <location>
        <begin position="19"/>
        <end position="420"/>
    </location>
</feature>
<dbReference type="EMBL" id="KE675463">
    <property type="protein sequence ID" value="ERE75404.1"/>
    <property type="molecule type" value="Genomic_DNA"/>
</dbReference>
<dbReference type="Proteomes" id="UP000030759">
    <property type="component" value="Unassembled WGS sequence"/>
</dbReference>